<gene>
    <name evidence="1" type="ordered locus">blr6802</name>
</gene>
<dbReference type="Gene3D" id="3.20.20.80">
    <property type="entry name" value="Glycosidases"/>
    <property type="match status" value="1"/>
</dbReference>
<proteinExistence type="predicted"/>
<dbReference type="eggNOG" id="COG3534">
    <property type="taxonomic scope" value="Bacteria"/>
</dbReference>
<protein>
    <submittedName>
        <fullName evidence="1">Blr6802 protein</fullName>
    </submittedName>
</protein>
<organism evidence="1 2">
    <name type="scientific">Bradyrhizobium diazoefficiens (strain JCM 10833 / BCRC 13528 / IAM 13628 / NBRC 14792 / USDA 110)</name>
    <dbReference type="NCBI Taxonomy" id="224911"/>
    <lineage>
        <taxon>Bacteria</taxon>
        <taxon>Pseudomonadati</taxon>
        <taxon>Pseudomonadota</taxon>
        <taxon>Alphaproteobacteria</taxon>
        <taxon>Hyphomicrobiales</taxon>
        <taxon>Nitrobacteraceae</taxon>
        <taxon>Bradyrhizobium</taxon>
    </lineage>
</organism>
<dbReference type="PATRIC" id="fig|224911.5.peg.6973"/>
<keyword evidence="2" id="KW-1185">Reference proteome</keyword>
<dbReference type="OrthoDB" id="366350at2"/>
<dbReference type="InterPro" id="IPR005199">
    <property type="entry name" value="Glyco_hydro_79"/>
</dbReference>
<dbReference type="SUPFAM" id="SSF51445">
    <property type="entry name" value="(Trans)glycosidases"/>
    <property type="match status" value="1"/>
</dbReference>
<dbReference type="KEGG" id="bja:blr6802"/>
<dbReference type="CAZy" id="GH79">
    <property type="family name" value="Glycoside Hydrolase Family 79"/>
</dbReference>
<dbReference type="GO" id="GO:0016020">
    <property type="term" value="C:membrane"/>
    <property type="evidence" value="ECO:0007669"/>
    <property type="project" value="InterPro"/>
</dbReference>
<dbReference type="EMBL" id="BA000040">
    <property type="protein sequence ID" value="BAC52067.1"/>
    <property type="molecule type" value="Genomic_DNA"/>
</dbReference>
<evidence type="ECO:0000313" key="1">
    <source>
        <dbReference type="EMBL" id="BAC52067.1"/>
    </source>
</evidence>
<dbReference type="AlphaFoldDB" id="Q89F99"/>
<dbReference type="PANTHER" id="PTHR46145">
    <property type="entry name" value="HEPARANASE"/>
    <property type="match status" value="1"/>
</dbReference>
<reference evidence="2" key="1">
    <citation type="journal article" date="2002" name="DNA Res.">
        <title>Complete genomic sequence of nitrogen-fixing symbiotic bacterium Bradyrhizobium japonicum USDA110.</title>
        <authorList>
            <person name="Kaneko T."/>
            <person name="Nakamura Y."/>
            <person name="Sato S."/>
            <person name="Minamisawa K."/>
            <person name="Uchiumi T."/>
            <person name="Sasamoto S."/>
            <person name="Watanabe A."/>
            <person name="Idesawa K."/>
            <person name="Iriguchi M."/>
            <person name="Kawashima K."/>
            <person name="Kohara M."/>
            <person name="Matsumoto M."/>
            <person name="Shimpo S."/>
            <person name="Tsuruoka H."/>
            <person name="Wada T."/>
            <person name="Yamada M."/>
            <person name="Tabata S."/>
        </authorList>
    </citation>
    <scope>NUCLEOTIDE SEQUENCE [LARGE SCALE GENOMIC DNA]</scope>
    <source>
        <strain evidence="2">JCM 10833 / BCRC 13528 / IAM 13628 / NBRC 14792 / USDA 110</strain>
    </source>
</reference>
<dbReference type="InParanoid" id="Q89F99"/>
<dbReference type="Pfam" id="PF03662">
    <property type="entry name" value="Glyco_hydro_79n"/>
    <property type="match status" value="1"/>
</dbReference>
<evidence type="ECO:0000313" key="2">
    <source>
        <dbReference type="Proteomes" id="UP000002526"/>
    </source>
</evidence>
<dbReference type="GO" id="GO:0016798">
    <property type="term" value="F:hydrolase activity, acting on glycosyl bonds"/>
    <property type="evidence" value="ECO:0007669"/>
    <property type="project" value="InterPro"/>
</dbReference>
<dbReference type="InterPro" id="IPR017853">
    <property type="entry name" value="GH"/>
</dbReference>
<sequence length="559" mass="59948">MRQALLAQRQLWPELCPGLRRFERGGANGSGGCILLLAARIRRRQDVHTRRRMPRGGLLDAARVTGLALLAAGTSCAAHAGTVSIAPAGLRAIGTIDPRFQSYNIEMVEVTGGRFWKPYPQAMRAWADKDRYSYRPPIDLGNTRLRGLAVALSPAYLRVSGTWANATFFADTESAPAAPPPGFNAVLGRAQWRGVVDFARATGAEIVTSLAVSPGSRDADGLWRPDQAQRLIDYTRSLGGHIAAAEFMNEPTLAATNGAPPGYDAKAYVRDVGIFHEWMLRAAPQTLIVGPGSVGDSASTGASGLRTRDLLAASGAGVDRFSYHHYNTISPRCGGRDEPAGALSEAWLARTDAALSTYKSLRDEFAPDKPIWLTETADAACGGNRWDKTFLDTFRYLDQLGRLARAGVQVVMHNTLAASDYGLLDEKTFRPRPNYWGALLWRRLMGTTVLDAGAAMAPGLHVYAHCHPSKRGAVTVLAINISRSTARTIVLPLPAERYTLQAARLQGATVQLNGKTLALTDEDGLPPLAGRAIEAGAVQLASETITFLAIPGAANSACR</sequence>
<name>Q89F99_BRADU</name>
<dbReference type="HOGENOM" id="CLU_041143_0_0_5"/>
<dbReference type="Proteomes" id="UP000002526">
    <property type="component" value="Chromosome"/>
</dbReference>
<accession>Q89F99</accession>
<dbReference type="PANTHER" id="PTHR46145:SF4">
    <property type="entry name" value="HEPARANASE"/>
    <property type="match status" value="1"/>
</dbReference>
<dbReference type="EnsemblBacteria" id="BAC52067">
    <property type="protein sequence ID" value="BAC52067"/>
    <property type="gene ID" value="BAC52067"/>
</dbReference>